<reference evidence="2" key="1">
    <citation type="submission" date="2021-12" db="EMBL/GenBank/DDBJ databases">
        <title>Prjna785345.</title>
        <authorList>
            <person name="Rujirawat T."/>
            <person name="Krajaejun T."/>
        </authorList>
    </citation>
    <scope>NUCLEOTIDE SEQUENCE</scope>
    <source>
        <strain evidence="2">Pi057C3</strain>
    </source>
</reference>
<name>A0AAD5LQT1_PYTIN</name>
<dbReference type="Pfam" id="PF00881">
    <property type="entry name" value="Nitroreductase"/>
    <property type="match status" value="1"/>
</dbReference>
<feature type="domain" description="Nitroreductase" evidence="1">
    <location>
        <begin position="11"/>
        <end position="187"/>
    </location>
</feature>
<accession>A0AAD5LQT1</accession>
<dbReference type="InterPro" id="IPR029479">
    <property type="entry name" value="Nitroreductase"/>
</dbReference>
<sequence length="222" mass="24216">MASNTELRSIISDRVSHREYSDKQVSDEVVADILRLTQRAPTAFNSQPYVAVVLREQEDKDRLAPAMLATNQTKVKGAPLVIAFAADLQPSKNVPRLQDMMREAGAPEGMVNYMPTYLDSFSGENTEAGSIAWSYKQTSIAAATFLYAARIHGLVTCPMEGFDQEGVKKALGLSDRYSVPIVISAGYAKDDAVARGSIRLPPTEVFFEGQFGKSTAALFAEK</sequence>
<protein>
    <recommendedName>
        <fullName evidence="1">Nitroreductase domain-containing protein</fullName>
    </recommendedName>
</protein>
<dbReference type="EMBL" id="JAKCXM010000033">
    <property type="protein sequence ID" value="KAJ0406362.1"/>
    <property type="molecule type" value="Genomic_DNA"/>
</dbReference>
<proteinExistence type="predicted"/>
<dbReference type="PANTHER" id="PTHR43543">
    <property type="entry name" value="MALONIC SEMIALDEHYDE REDUCTASE RUTE-RELATED"/>
    <property type="match status" value="1"/>
</dbReference>
<evidence type="ECO:0000313" key="3">
    <source>
        <dbReference type="Proteomes" id="UP001209570"/>
    </source>
</evidence>
<gene>
    <name evidence="2" type="ORF">P43SY_006970</name>
</gene>
<dbReference type="GO" id="GO:0016491">
    <property type="term" value="F:oxidoreductase activity"/>
    <property type="evidence" value="ECO:0007669"/>
    <property type="project" value="InterPro"/>
</dbReference>
<evidence type="ECO:0000259" key="1">
    <source>
        <dbReference type="Pfam" id="PF00881"/>
    </source>
</evidence>
<dbReference type="PANTHER" id="PTHR43543:SF1">
    <property type="entry name" value="MALONIC SEMIALDEHYDE REDUCTASE RUTE-RELATED"/>
    <property type="match status" value="1"/>
</dbReference>
<organism evidence="2 3">
    <name type="scientific">Pythium insidiosum</name>
    <name type="common">Pythiosis disease agent</name>
    <dbReference type="NCBI Taxonomy" id="114742"/>
    <lineage>
        <taxon>Eukaryota</taxon>
        <taxon>Sar</taxon>
        <taxon>Stramenopiles</taxon>
        <taxon>Oomycota</taxon>
        <taxon>Peronosporomycetes</taxon>
        <taxon>Pythiales</taxon>
        <taxon>Pythiaceae</taxon>
        <taxon>Pythium</taxon>
    </lineage>
</organism>
<evidence type="ECO:0000313" key="2">
    <source>
        <dbReference type="EMBL" id="KAJ0406362.1"/>
    </source>
</evidence>
<comment type="caution">
    <text evidence="2">The sequence shown here is derived from an EMBL/GenBank/DDBJ whole genome shotgun (WGS) entry which is preliminary data.</text>
</comment>
<dbReference type="Gene3D" id="3.40.109.10">
    <property type="entry name" value="NADH Oxidase"/>
    <property type="match status" value="1"/>
</dbReference>
<dbReference type="AlphaFoldDB" id="A0AAD5LQT1"/>
<dbReference type="InterPro" id="IPR050461">
    <property type="entry name" value="Nitroreductase_HadB/RutE"/>
</dbReference>
<dbReference type="Proteomes" id="UP001209570">
    <property type="component" value="Unassembled WGS sequence"/>
</dbReference>
<keyword evidence="3" id="KW-1185">Reference proteome</keyword>
<dbReference type="SUPFAM" id="SSF55469">
    <property type="entry name" value="FMN-dependent nitroreductase-like"/>
    <property type="match status" value="1"/>
</dbReference>
<dbReference type="InterPro" id="IPR000415">
    <property type="entry name" value="Nitroreductase-like"/>
</dbReference>